<proteinExistence type="predicted"/>
<reference evidence="1" key="1">
    <citation type="submission" date="2018-05" db="EMBL/GenBank/DDBJ databases">
        <authorList>
            <person name="Lanie J.A."/>
            <person name="Ng W.-L."/>
            <person name="Kazmierczak K.M."/>
            <person name="Andrzejewski T.M."/>
            <person name="Davidsen T.M."/>
            <person name="Wayne K.J."/>
            <person name="Tettelin H."/>
            <person name="Glass J.I."/>
            <person name="Rusch D."/>
            <person name="Podicherti R."/>
            <person name="Tsui H.-C.T."/>
            <person name="Winkler M.E."/>
        </authorList>
    </citation>
    <scope>NUCLEOTIDE SEQUENCE</scope>
</reference>
<sequence length="69" mass="8193">MITELCVRSARYRTVFGQFGVGGYLTFRVFYFPLRDWDRLPIGGREIPLPKLVRRLFSQTIDSWRARPL</sequence>
<dbReference type="AlphaFoldDB" id="A0A383ADB7"/>
<evidence type="ECO:0000313" key="1">
    <source>
        <dbReference type="EMBL" id="SVE05078.1"/>
    </source>
</evidence>
<organism evidence="1">
    <name type="scientific">marine metagenome</name>
    <dbReference type="NCBI Taxonomy" id="408172"/>
    <lineage>
        <taxon>unclassified sequences</taxon>
        <taxon>metagenomes</taxon>
        <taxon>ecological metagenomes</taxon>
    </lineage>
</organism>
<protein>
    <submittedName>
        <fullName evidence="1">Uncharacterized protein</fullName>
    </submittedName>
</protein>
<dbReference type="EMBL" id="UINC01190766">
    <property type="protein sequence ID" value="SVE05078.1"/>
    <property type="molecule type" value="Genomic_DNA"/>
</dbReference>
<gene>
    <name evidence="1" type="ORF">METZ01_LOCUS457932</name>
</gene>
<accession>A0A383ADB7</accession>
<name>A0A383ADB7_9ZZZZ</name>